<evidence type="ECO:0000313" key="6">
    <source>
        <dbReference type="EMBL" id="GAA3536015.1"/>
    </source>
</evidence>
<proteinExistence type="predicted"/>
<dbReference type="Proteomes" id="UP001500795">
    <property type="component" value="Unassembled WGS sequence"/>
</dbReference>
<reference evidence="7" key="1">
    <citation type="journal article" date="2019" name="Int. J. Syst. Evol. Microbiol.">
        <title>The Global Catalogue of Microorganisms (GCM) 10K type strain sequencing project: providing services to taxonomists for standard genome sequencing and annotation.</title>
        <authorList>
            <consortium name="The Broad Institute Genomics Platform"/>
            <consortium name="The Broad Institute Genome Sequencing Center for Infectious Disease"/>
            <person name="Wu L."/>
            <person name="Ma J."/>
        </authorList>
    </citation>
    <scope>NUCLEOTIDE SEQUENCE [LARGE SCALE GENOMIC DNA]</scope>
    <source>
        <strain evidence="7">JCM 17110</strain>
    </source>
</reference>
<keyword evidence="3 5" id="KW-1133">Transmembrane helix</keyword>
<evidence type="ECO:0000256" key="5">
    <source>
        <dbReference type="SAM" id="Phobius"/>
    </source>
</evidence>
<dbReference type="PANTHER" id="PTHR36926:SF1">
    <property type="entry name" value="COLICIN V PRODUCTION PROTEIN"/>
    <property type="match status" value="1"/>
</dbReference>
<dbReference type="InterPro" id="IPR052719">
    <property type="entry name" value="CvpA-like"/>
</dbReference>
<feature type="transmembrane region" description="Helical" evidence="5">
    <location>
        <begin position="32"/>
        <end position="53"/>
    </location>
</feature>
<evidence type="ECO:0000256" key="3">
    <source>
        <dbReference type="ARBA" id="ARBA00022989"/>
    </source>
</evidence>
<keyword evidence="7" id="KW-1185">Reference proteome</keyword>
<feature type="transmembrane region" description="Helical" evidence="5">
    <location>
        <begin position="100"/>
        <end position="121"/>
    </location>
</feature>
<comment type="caution">
    <text evidence="6">The sequence shown here is derived from an EMBL/GenBank/DDBJ whole genome shotgun (WGS) entry which is preliminary data.</text>
</comment>
<name>A0ABP6VHP5_9GAMM</name>
<gene>
    <name evidence="6" type="ORF">GCM10022394_14520</name>
</gene>
<sequence>MMVWIDYAILGIIGLSALISLVRGFVKEAMSLATWVAAFFVASRFYADLAVHVSNISDPLFRNGAAIAILFVLTLILGALVNYIVSQLVSKTGLSGTDRILGVCFGAVRGVFIVAAMLLLIDILTAFPQSPWWRESRLIPEFAVVIQWFFSLMQNSSSFLPKP</sequence>
<keyword evidence="2 5" id="KW-0812">Transmembrane</keyword>
<dbReference type="InterPro" id="IPR003825">
    <property type="entry name" value="Colicin-V_CvpA"/>
</dbReference>
<organism evidence="6 7">
    <name type="scientific">Zobellella aerophila</name>
    <dbReference type="NCBI Taxonomy" id="870480"/>
    <lineage>
        <taxon>Bacteria</taxon>
        <taxon>Pseudomonadati</taxon>
        <taxon>Pseudomonadota</taxon>
        <taxon>Gammaproteobacteria</taxon>
        <taxon>Aeromonadales</taxon>
        <taxon>Aeromonadaceae</taxon>
        <taxon>Zobellella</taxon>
    </lineage>
</organism>
<protein>
    <submittedName>
        <fullName evidence="6">CvpA family protein</fullName>
    </submittedName>
</protein>
<feature type="transmembrane region" description="Helical" evidence="5">
    <location>
        <begin position="7"/>
        <end position="26"/>
    </location>
</feature>
<evidence type="ECO:0000256" key="1">
    <source>
        <dbReference type="ARBA" id="ARBA00004141"/>
    </source>
</evidence>
<evidence type="ECO:0000256" key="2">
    <source>
        <dbReference type="ARBA" id="ARBA00022692"/>
    </source>
</evidence>
<evidence type="ECO:0000313" key="7">
    <source>
        <dbReference type="Proteomes" id="UP001500795"/>
    </source>
</evidence>
<evidence type="ECO:0000256" key="4">
    <source>
        <dbReference type="ARBA" id="ARBA00023136"/>
    </source>
</evidence>
<dbReference type="EMBL" id="BAABCX010000001">
    <property type="protein sequence ID" value="GAA3536015.1"/>
    <property type="molecule type" value="Genomic_DNA"/>
</dbReference>
<feature type="transmembrane region" description="Helical" evidence="5">
    <location>
        <begin position="65"/>
        <end position="85"/>
    </location>
</feature>
<keyword evidence="4 5" id="KW-0472">Membrane</keyword>
<accession>A0ABP6VHP5</accession>
<dbReference type="PANTHER" id="PTHR36926">
    <property type="entry name" value="COLICIN V PRODUCTION PROTEIN"/>
    <property type="match status" value="1"/>
</dbReference>
<dbReference type="Pfam" id="PF02674">
    <property type="entry name" value="Colicin_V"/>
    <property type="match status" value="1"/>
</dbReference>
<comment type="subcellular location">
    <subcellularLocation>
        <location evidence="1">Membrane</location>
        <topology evidence="1">Multi-pass membrane protein</topology>
    </subcellularLocation>
</comment>